<protein>
    <submittedName>
        <fullName evidence="2">Uncharacterized protein</fullName>
    </submittedName>
</protein>
<evidence type="ECO:0000256" key="1">
    <source>
        <dbReference type="SAM" id="Phobius"/>
    </source>
</evidence>
<name>A0A7Z0TXZ3_9GAMM</name>
<keyword evidence="1" id="KW-0812">Transmembrane</keyword>
<evidence type="ECO:0000313" key="3">
    <source>
        <dbReference type="Proteomes" id="UP000589896"/>
    </source>
</evidence>
<feature type="transmembrane region" description="Helical" evidence="1">
    <location>
        <begin position="39"/>
        <end position="60"/>
    </location>
</feature>
<keyword evidence="1" id="KW-0472">Membrane</keyword>
<accession>A0A7Z0TXZ3</accession>
<keyword evidence="3" id="KW-1185">Reference proteome</keyword>
<keyword evidence="1" id="KW-1133">Transmembrane helix</keyword>
<dbReference type="Proteomes" id="UP000589896">
    <property type="component" value="Unassembled WGS sequence"/>
</dbReference>
<evidence type="ECO:0000313" key="2">
    <source>
        <dbReference type="EMBL" id="NYZ61837.1"/>
    </source>
</evidence>
<reference evidence="2 3" key="1">
    <citation type="submission" date="2020-07" db="EMBL/GenBank/DDBJ databases">
        <title>isolation of Luteimonas sp. SJ-16.</title>
        <authorList>
            <person name="Huang X.-X."/>
            <person name="Xu L."/>
            <person name="Sun J.-Q."/>
        </authorList>
    </citation>
    <scope>NUCLEOTIDE SEQUENCE [LARGE SCALE GENOMIC DNA]</scope>
    <source>
        <strain evidence="2 3">SJ-16</strain>
    </source>
</reference>
<sequence length="184" mass="18993">MRIDTPPPPPGHLLPLRDAIPAPVRAGASSPRPRMPAGWWSGALLLPLFLGWVFGALGSLRNGQAADARANAETLASQIRSRLGADAFARGPILVTLVGHACACARPDDARRWTDALRSTALPTISLDAQDAVFSTLIFDTHGALRFAGSPAASGCTGDPVRLLASVLAPSAAPVAPFVSACVC</sequence>
<dbReference type="EMBL" id="JACCJZ010000009">
    <property type="protein sequence ID" value="NYZ61837.1"/>
    <property type="molecule type" value="Genomic_DNA"/>
</dbReference>
<dbReference type="AlphaFoldDB" id="A0A7Z0TXZ3"/>
<organism evidence="2 3">
    <name type="scientific">Luteimonas deserti</name>
    <dbReference type="NCBI Taxonomy" id="2752306"/>
    <lineage>
        <taxon>Bacteria</taxon>
        <taxon>Pseudomonadati</taxon>
        <taxon>Pseudomonadota</taxon>
        <taxon>Gammaproteobacteria</taxon>
        <taxon>Lysobacterales</taxon>
        <taxon>Lysobacteraceae</taxon>
        <taxon>Luteimonas</taxon>
    </lineage>
</organism>
<proteinExistence type="predicted"/>
<comment type="caution">
    <text evidence="2">The sequence shown here is derived from an EMBL/GenBank/DDBJ whole genome shotgun (WGS) entry which is preliminary data.</text>
</comment>
<gene>
    <name evidence="2" type="ORF">H0E82_03525</name>
</gene>